<protein>
    <submittedName>
        <fullName evidence="3">MarR family transcriptional regulator</fullName>
    </submittedName>
</protein>
<evidence type="ECO:0000313" key="3">
    <source>
        <dbReference type="EMBL" id="TCZ64860.1"/>
    </source>
</evidence>
<dbReference type="InterPro" id="IPR036388">
    <property type="entry name" value="WH-like_DNA-bd_sf"/>
</dbReference>
<dbReference type="PANTHER" id="PTHR33164:SF104">
    <property type="entry name" value="TRANSCRIPTIONAL REGULATORY PROTEIN"/>
    <property type="match status" value="1"/>
</dbReference>
<evidence type="ECO:0000259" key="2">
    <source>
        <dbReference type="PROSITE" id="PS50995"/>
    </source>
</evidence>
<organism evidence="3 4">
    <name type="scientific">Roseicella aquatilis</name>
    <dbReference type="NCBI Taxonomy" id="2527868"/>
    <lineage>
        <taxon>Bacteria</taxon>
        <taxon>Pseudomonadati</taxon>
        <taxon>Pseudomonadota</taxon>
        <taxon>Alphaproteobacteria</taxon>
        <taxon>Acetobacterales</taxon>
        <taxon>Roseomonadaceae</taxon>
        <taxon>Roseicella</taxon>
    </lineage>
</organism>
<keyword evidence="4" id="KW-1185">Reference proteome</keyword>
<dbReference type="Gene3D" id="1.10.10.10">
    <property type="entry name" value="Winged helix-like DNA-binding domain superfamily/Winged helix DNA-binding domain"/>
    <property type="match status" value="1"/>
</dbReference>
<dbReference type="InterPro" id="IPR036390">
    <property type="entry name" value="WH_DNA-bd_sf"/>
</dbReference>
<dbReference type="OrthoDB" id="7359569at2"/>
<name>A0A4R4DSR5_9PROT</name>
<dbReference type="SUPFAM" id="SSF46785">
    <property type="entry name" value="Winged helix' DNA-binding domain"/>
    <property type="match status" value="1"/>
</dbReference>
<evidence type="ECO:0000313" key="4">
    <source>
        <dbReference type="Proteomes" id="UP000295023"/>
    </source>
</evidence>
<accession>A0A4R4DSR5</accession>
<feature type="domain" description="HTH marR-type" evidence="2">
    <location>
        <begin position="110"/>
        <end position="247"/>
    </location>
</feature>
<dbReference type="AlphaFoldDB" id="A0A4R4DSR5"/>
<feature type="region of interest" description="Disordered" evidence="1">
    <location>
        <begin position="25"/>
        <end position="47"/>
    </location>
</feature>
<comment type="caution">
    <text evidence="3">The sequence shown here is derived from an EMBL/GenBank/DDBJ whole genome shotgun (WGS) entry which is preliminary data.</text>
</comment>
<dbReference type="GO" id="GO:0006950">
    <property type="term" value="P:response to stress"/>
    <property type="evidence" value="ECO:0007669"/>
    <property type="project" value="TreeGrafter"/>
</dbReference>
<dbReference type="GO" id="GO:0003700">
    <property type="term" value="F:DNA-binding transcription factor activity"/>
    <property type="evidence" value="ECO:0007669"/>
    <property type="project" value="InterPro"/>
</dbReference>
<sequence>MWACGTGGVAVWSMETSCALVRTGVGRRASSPDPAQPGPSAEQLSSSQDLDRVYLAGKTLTLYSPRKRRGRPDPRCLKDRTAVAQEHRFTAEEILDRFAAHWPEAGGRWTVSLMVPLYRLHDLAMARMDAVLRPLGLSTTAFDVLTALRCTPPPHELRPTEIAEALLLSSGGLTKVLHGLARAGLVERPGRGEADRRCRPARLTEAGRALVERAMEQVVATEAALLGRATTPDAAEPLAAGLRRLVAIMEAAAVEEERAR</sequence>
<dbReference type="InterPro" id="IPR000835">
    <property type="entry name" value="HTH_MarR-typ"/>
</dbReference>
<dbReference type="Proteomes" id="UP000295023">
    <property type="component" value="Unassembled WGS sequence"/>
</dbReference>
<dbReference type="InterPro" id="IPR039422">
    <property type="entry name" value="MarR/SlyA-like"/>
</dbReference>
<proteinExistence type="predicted"/>
<evidence type="ECO:0000256" key="1">
    <source>
        <dbReference type="SAM" id="MobiDB-lite"/>
    </source>
</evidence>
<dbReference type="PANTHER" id="PTHR33164">
    <property type="entry name" value="TRANSCRIPTIONAL REGULATOR, MARR FAMILY"/>
    <property type="match status" value="1"/>
</dbReference>
<gene>
    <name evidence="3" type="ORF">EXY23_05655</name>
</gene>
<dbReference type="PROSITE" id="PS50995">
    <property type="entry name" value="HTH_MARR_2"/>
    <property type="match status" value="1"/>
</dbReference>
<reference evidence="3 4" key="1">
    <citation type="submission" date="2019-03" db="EMBL/GenBank/DDBJ databases">
        <title>Paracraurococcus aquatilis NE82 genome sequence.</title>
        <authorList>
            <person name="Zhao Y."/>
            <person name="Du Z."/>
        </authorList>
    </citation>
    <scope>NUCLEOTIDE SEQUENCE [LARGE SCALE GENOMIC DNA]</scope>
    <source>
        <strain evidence="3 4">NE82</strain>
    </source>
</reference>
<dbReference type="SMART" id="SM00347">
    <property type="entry name" value="HTH_MARR"/>
    <property type="match status" value="1"/>
</dbReference>
<dbReference type="EMBL" id="SKBM01000004">
    <property type="protein sequence ID" value="TCZ64860.1"/>
    <property type="molecule type" value="Genomic_DNA"/>
</dbReference>
<dbReference type="Pfam" id="PF12802">
    <property type="entry name" value="MarR_2"/>
    <property type="match status" value="1"/>
</dbReference>